<dbReference type="InterPro" id="IPR036413">
    <property type="entry name" value="YaeB-like_sf"/>
</dbReference>
<name>A0A2D2DNS1_9BURK</name>
<dbReference type="OrthoDB" id="9804309at2"/>
<dbReference type="EMBL" id="CP024608">
    <property type="protein sequence ID" value="ATQ76634.1"/>
    <property type="molecule type" value="Genomic_DNA"/>
</dbReference>
<keyword evidence="1" id="KW-0949">S-adenosyl-L-methionine</keyword>
<keyword evidence="4" id="KW-0808">Transferase</keyword>
<dbReference type="GO" id="GO:0008168">
    <property type="term" value="F:methyltransferase activity"/>
    <property type="evidence" value="ECO:0007669"/>
    <property type="project" value="UniProtKB-KW"/>
</dbReference>
<dbReference type="KEGG" id="mass:CR152_20545"/>
<accession>A0A2D2DNS1</accession>
<keyword evidence="5" id="KW-1185">Reference proteome</keyword>
<dbReference type="Proteomes" id="UP000229897">
    <property type="component" value="Chromosome"/>
</dbReference>
<dbReference type="InterPro" id="IPR023370">
    <property type="entry name" value="TrmO-like_N"/>
</dbReference>
<evidence type="ECO:0000256" key="1">
    <source>
        <dbReference type="ARBA" id="ARBA00022691"/>
    </source>
</evidence>
<sequence>MVPIGVVSSQRDDLSDDNWGSVESVITIDSPELLHEALLGLDTFSHIEVIYHLHRVPLEEIERGARHPRGRADWPNVGILAQRAKARPNLIGLARCQLLSVDGRTLRVRGLDAVDGSPVLDIKPYLAEFGPIGEIRQPAWSHEVMKDYYRE</sequence>
<dbReference type="PANTHER" id="PTHR12818:SF0">
    <property type="entry name" value="TRNA (ADENINE(37)-N6)-METHYLTRANSFERASE"/>
    <property type="match status" value="1"/>
</dbReference>
<feature type="domain" description="TsaA-like" evidence="3">
    <location>
        <begin position="1"/>
        <end position="134"/>
    </location>
</feature>
<dbReference type="Gene3D" id="2.40.30.70">
    <property type="entry name" value="YaeB-like"/>
    <property type="match status" value="1"/>
</dbReference>
<dbReference type="PANTHER" id="PTHR12818">
    <property type="entry name" value="TRNA (ADENINE(37)-N6)-METHYLTRANSFERASE"/>
    <property type="match status" value="1"/>
</dbReference>
<dbReference type="InterPro" id="IPR036414">
    <property type="entry name" value="YaeB_N_sf"/>
</dbReference>
<dbReference type="AlphaFoldDB" id="A0A2D2DNS1"/>
<evidence type="ECO:0000313" key="5">
    <source>
        <dbReference type="Proteomes" id="UP000229897"/>
    </source>
</evidence>
<dbReference type="InterPro" id="IPR040372">
    <property type="entry name" value="YaeB-like"/>
</dbReference>
<dbReference type="SUPFAM" id="SSF118196">
    <property type="entry name" value="YaeB-like"/>
    <property type="match status" value="1"/>
</dbReference>
<gene>
    <name evidence="4" type="ORF">CR152_20545</name>
</gene>
<keyword evidence="4" id="KW-0489">Methyltransferase</keyword>
<evidence type="ECO:0000259" key="3">
    <source>
        <dbReference type="PROSITE" id="PS51668"/>
    </source>
</evidence>
<evidence type="ECO:0000256" key="2">
    <source>
        <dbReference type="ARBA" id="ARBA00033753"/>
    </source>
</evidence>
<dbReference type="Pfam" id="PF01980">
    <property type="entry name" value="TrmO_N"/>
    <property type="match status" value="1"/>
</dbReference>
<proteinExistence type="inferred from homology"/>
<dbReference type="CDD" id="cd09281">
    <property type="entry name" value="UPF0066"/>
    <property type="match status" value="1"/>
</dbReference>
<evidence type="ECO:0000313" key="4">
    <source>
        <dbReference type="EMBL" id="ATQ76634.1"/>
    </source>
</evidence>
<reference evidence="4" key="1">
    <citation type="submission" date="2017-10" db="EMBL/GenBank/DDBJ databases">
        <title>Massilia psychrophilum sp. nov., a novel purple-pigmented bacterium isolated from Tianshan glacier, Xinjiang Municipality, China.</title>
        <authorList>
            <person name="Wang H."/>
        </authorList>
    </citation>
    <scope>NUCLEOTIDE SEQUENCE [LARGE SCALE GENOMIC DNA]</scope>
    <source>
        <strain evidence="4">B2</strain>
    </source>
</reference>
<protein>
    <submittedName>
        <fullName evidence="4">tRNA (N6-threonylcarbamoyladenosine(37)-N6)-methyltransferase TrmO</fullName>
    </submittedName>
</protein>
<organism evidence="4 5">
    <name type="scientific">Massilia violaceinigra</name>
    <dbReference type="NCBI Taxonomy" id="2045208"/>
    <lineage>
        <taxon>Bacteria</taxon>
        <taxon>Pseudomonadati</taxon>
        <taxon>Pseudomonadota</taxon>
        <taxon>Betaproteobacteria</taxon>
        <taxon>Burkholderiales</taxon>
        <taxon>Oxalobacteraceae</taxon>
        <taxon>Telluria group</taxon>
        <taxon>Massilia</taxon>
    </lineage>
</organism>
<dbReference type="PROSITE" id="PS51668">
    <property type="entry name" value="TSAA_2"/>
    <property type="match status" value="1"/>
</dbReference>
<dbReference type="GO" id="GO:0032259">
    <property type="term" value="P:methylation"/>
    <property type="evidence" value="ECO:0007669"/>
    <property type="project" value="UniProtKB-KW"/>
</dbReference>
<comment type="similarity">
    <text evidence="2">Belongs to the tRNA methyltransferase O family.</text>
</comment>